<dbReference type="OrthoDB" id="9766909at2"/>
<keyword evidence="12" id="KW-0573">Peptidoglycan synthesis</keyword>
<dbReference type="GO" id="GO:0009002">
    <property type="term" value="F:serine-type D-Ala-D-Ala carboxypeptidase activity"/>
    <property type="evidence" value="ECO:0007669"/>
    <property type="project" value="UniProtKB-EC"/>
</dbReference>
<name>A0A506PR78_9FLAO</name>
<comment type="similarity">
    <text evidence="4">In the N-terminal section; belongs to the glycosyltransferase 51 family.</text>
</comment>
<dbReference type="GO" id="GO:0008360">
    <property type="term" value="P:regulation of cell shape"/>
    <property type="evidence" value="ECO:0007669"/>
    <property type="project" value="UniProtKB-KW"/>
</dbReference>
<dbReference type="GO" id="GO:0009252">
    <property type="term" value="P:peptidoglycan biosynthetic process"/>
    <property type="evidence" value="ECO:0007669"/>
    <property type="project" value="UniProtKB-KW"/>
</dbReference>
<comment type="catalytic activity">
    <reaction evidence="16">
        <text>Preferential cleavage: (Ac)2-L-Lys-D-Ala-|-D-Ala. Also transpeptidation of peptidyl-alanyl moieties that are N-acyl substituents of D-alanine.</text>
        <dbReference type="EC" id="3.4.16.4"/>
    </reaction>
</comment>
<keyword evidence="14" id="KW-0511">Multifunctional enzyme</keyword>
<dbReference type="GO" id="GO:0005886">
    <property type="term" value="C:plasma membrane"/>
    <property type="evidence" value="ECO:0007669"/>
    <property type="project" value="UniProtKB-SubCell"/>
</dbReference>
<evidence type="ECO:0000256" key="14">
    <source>
        <dbReference type="ARBA" id="ARBA00023268"/>
    </source>
</evidence>
<dbReference type="EMBL" id="VHIQ01000001">
    <property type="protein sequence ID" value="TPV35998.1"/>
    <property type="molecule type" value="Genomic_DNA"/>
</dbReference>
<evidence type="ECO:0000256" key="13">
    <source>
        <dbReference type="ARBA" id="ARBA00023136"/>
    </source>
</evidence>
<comment type="similarity">
    <text evidence="3">In the C-terminal section; belongs to the transpeptidase family.</text>
</comment>
<feature type="domain" description="Penicillin-binding protein transpeptidase" evidence="18">
    <location>
        <begin position="386"/>
        <end position="629"/>
    </location>
</feature>
<feature type="domain" description="Glycosyl transferase family 51" evidence="19">
    <location>
        <begin position="29"/>
        <end position="208"/>
    </location>
</feature>
<evidence type="ECO:0000256" key="17">
    <source>
        <dbReference type="ARBA" id="ARBA00049902"/>
    </source>
</evidence>
<keyword evidence="15" id="KW-0961">Cell wall biogenesis/degradation</keyword>
<keyword evidence="7" id="KW-0645">Protease</keyword>
<evidence type="ECO:0000256" key="4">
    <source>
        <dbReference type="ARBA" id="ARBA00007739"/>
    </source>
</evidence>
<protein>
    <submittedName>
        <fullName evidence="20">Penicillin-binding protein</fullName>
    </submittedName>
</protein>
<evidence type="ECO:0000256" key="15">
    <source>
        <dbReference type="ARBA" id="ARBA00023316"/>
    </source>
</evidence>
<keyword evidence="6" id="KW-0121">Carboxypeptidase</keyword>
<evidence type="ECO:0000256" key="1">
    <source>
        <dbReference type="ARBA" id="ARBA00004236"/>
    </source>
</evidence>
<dbReference type="Pfam" id="PF00905">
    <property type="entry name" value="Transpeptidase"/>
    <property type="match status" value="1"/>
</dbReference>
<keyword evidence="10" id="KW-0378">Hydrolase</keyword>
<keyword evidence="8" id="KW-0328">Glycosyltransferase</keyword>
<organism evidence="20 21">
    <name type="scientific">Paucihalobacter ruber</name>
    <dbReference type="NCBI Taxonomy" id="2567861"/>
    <lineage>
        <taxon>Bacteria</taxon>
        <taxon>Pseudomonadati</taxon>
        <taxon>Bacteroidota</taxon>
        <taxon>Flavobacteriia</taxon>
        <taxon>Flavobacteriales</taxon>
        <taxon>Flavobacteriaceae</taxon>
        <taxon>Paucihalobacter</taxon>
    </lineage>
</organism>
<dbReference type="GO" id="GO:0006508">
    <property type="term" value="P:proteolysis"/>
    <property type="evidence" value="ECO:0007669"/>
    <property type="project" value="UniProtKB-KW"/>
</dbReference>
<evidence type="ECO:0000259" key="19">
    <source>
        <dbReference type="Pfam" id="PF00912"/>
    </source>
</evidence>
<keyword evidence="5" id="KW-1003">Cell membrane</keyword>
<evidence type="ECO:0000256" key="5">
    <source>
        <dbReference type="ARBA" id="ARBA00022475"/>
    </source>
</evidence>
<dbReference type="GO" id="GO:0030288">
    <property type="term" value="C:outer membrane-bounded periplasmic space"/>
    <property type="evidence" value="ECO:0007669"/>
    <property type="project" value="TreeGrafter"/>
</dbReference>
<evidence type="ECO:0000313" key="21">
    <source>
        <dbReference type="Proteomes" id="UP000317332"/>
    </source>
</evidence>
<dbReference type="Gene3D" id="1.10.3810.10">
    <property type="entry name" value="Biosynthetic peptidoglycan transglycosylase-like"/>
    <property type="match status" value="1"/>
</dbReference>
<dbReference type="GO" id="GO:0071555">
    <property type="term" value="P:cell wall organization"/>
    <property type="evidence" value="ECO:0007669"/>
    <property type="project" value="UniProtKB-KW"/>
</dbReference>
<evidence type="ECO:0000256" key="3">
    <source>
        <dbReference type="ARBA" id="ARBA00007090"/>
    </source>
</evidence>
<comment type="caution">
    <text evidence="20">The sequence shown here is derived from an EMBL/GenBank/DDBJ whole genome shotgun (WGS) entry which is preliminary data.</text>
</comment>
<reference evidence="20 21" key="1">
    <citation type="submission" date="2019-06" db="EMBL/GenBank/DDBJ databases">
        <title>Flavobacteriaceae Paucihalobacterium erythroidium CWB-1, complete genome.</title>
        <authorList>
            <person name="Wu S."/>
        </authorList>
    </citation>
    <scope>NUCLEOTIDE SEQUENCE [LARGE SCALE GENOMIC DNA]</scope>
    <source>
        <strain evidence="20 21">CWB-1</strain>
    </source>
</reference>
<dbReference type="InterPro" id="IPR012338">
    <property type="entry name" value="Beta-lactam/transpept-like"/>
</dbReference>
<dbReference type="InterPro" id="IPR036950">
    <property type="entry name" value="PBP_transglycosylase"/>
</dbReference>
<evidence type="ECO:0000259" key="18">
    <source>
        <dbReference type="Pfam" id="PF00905"/>
    </source>
</evidence>
<evidence type="ECO:0000256" key="8">
    <source>
        <dbReference type="ARBA" id="ARBA00022676"/>
    </source>
</evidence>
<dbReference type="SUPFAM" id="SSF53955">
    <property type="entry name" value="Lysozyme-like"/>
    <property type="match status" value="1"/>
</dbReference>
<comment type="subcellular location">
    <subcellularLocation>
        <location evidence="1">Cell membrane</location>
    </subcellularLocation>
</comment>
<dbReference type="GO" id="GO:0008955">
    <property type="term" value="F:peptidoglycan glycosyltransferase activity"/>
    <property type="evidence" value="ECO:0007669"/>
    <property type="project" value="UniProtKB-EC"/>
</dbReference>
<proteinExistence type="inferred from homology"/>
<dbReference type="Gene3D" id="3.40.710.10">
    <property type="entry name" value="DD-peptidase/beta-lactamase superfamily"/>
    <property type="match status" value="2"/>
</dbReference>
<evidence type="ECO:0000256" key="10">
    <source>
        <dbReference type="ARBA" id="ARBA00022801"/>
    </source>
</evidence>
<evidence type="ECO:0000313" key="20">
    <source>
        <dbReference type="EMBL" id="TPV35998.1"/>
    </source>
</evidence>
<dbReference type="InterPro" id="IPR001264">
    <property type="entry name" value="Glyco_trans_51"/>
</dbReference>
<dbReference type="InterPro" id="IPR050396">
    <property type="entry name" value="Glycosyltr_51/Transpeptidase"/>
</dbReference>
<keyword evidence="11" id="KW-0133">Cell shape</keyword>
<sequence length="729" mass="82494">MGLWGPIPTKQELSEIRQSEATEVISADGELLGKYYRFDRQSVAYEDFPDHLIHALIATEDSRFYDHNGIDGQSLMRVFFKTILLQDAASGGGSTISQQLAKNLYGRRDLGKTGMVVTKFREAIIARRIEKIYSKEDILTLYLNTVPFSDNTYGIESASHKFFNSSTSNLSIEQAATLVGTLKASNYFNPRLHPERSLGRRNVVINQMMRYKYLDPDIAEDANQTPLQLNLQYYDHDRGLATHFREELRRELTKILDTLKNEKGKPYNLYNDGLKIYTTIDYQMQSYAETAMKAHISKLQQAFEDSWGNQAPWLVNTTLVKNEIKKLPIYIQMLDKGFKEEAIYDSLRFKRDMKLFDWDSIQTVKASSIDSLVHYMKLLNTGMLSLDPQTGAIKTWIGGIDYGANQFDHVSQSRRQVGSTFKPIVYTAALENGFDACSHFSMEAVTYPGDYTPENASKPENDDPYLNYSMKYALSNSVNTIAVKVLMETGIEKVIEQAEKMGISATLPEVSSLALGTAELSVIELAKAFTPYTNNGYVSAPFFITRIETKDGKVIAKFSPDITKELSFSNDTRHLMIDMMQATVNKGTASRIRSTYKLNNDIAGKTGTTQDNRDAWFVAVTPKLTTVVWVGNDLNIPFRNTGLGQGANAALPMFATFYSSLNSDSKYNKITRAKFETVPSHLIAQTQCEETVRDNFLKRLFTNPNKPNNYKDKKKRKGFFSIFKSKDKD</sequence>
<evidence type="ECO:0000256" key="6">
    <source>
        <dbReference type="ARBA" id="ARBA00022645"/>
    </source>
</evidence>
<evidence type="ECO:0000256" key="12">
    <source>
        <dbReference type="ARBA" id="ARBA00022984"/>
    </source>
</evidence>
<dbReference type="InterPro" id="IPR001460">
    <property type="entry name" value="PCN-bd_Tpept"/>
</dbReference>
<dbReference type="Pfam" id="PF00912">
    <property type="entry name" value="Transgly"/>
    <property type="match status" value="1"/>
</dbReference>
<evidence type="ECO:0000256" key="7">
    <source>
        <dbReference type="ARBA" id="ARBA00022670"/>
    </source>
</evidence>
<gene>
    <name evidence="20" type="ORF">FJ651_00385</name>
</gene>
<dbReference type="AlphaFoldDB" id="A0A506PR78"/>
<dbReference type="SUPFAM" id="SSF56601">
    <property type="entry name" value="beta-lactamase/transpeptidase-like"/>
    <property type="match status" value="1"/>
</dbReference>
<comment type="pathway">
    <text evidence="2">Cell wall biogenesis; peptidoglycan biosynthesis.</text>
</comment>
<dbReference type="PANTHER" id="PTHR32282:SF11">
    <property type="entry name" value="PENICILLIN-BINDING PROTEIN 1B"/>
    <property type="match status" value="1"/>
</dbReference>
<dbReference type="Proteomes" id="UP000317332">
    <property type="component" value="Unassembled WGS sequence"/>
</dbReference>
<dbReference type="PANTHER" id="PTHR32282">
    <property type="entry name" value="BINDING PROTEIN TRANSPEPTIDASE, PUTATIVE-RELATED"/>
    <property type="match status" value="1"/>
</dbReference>
<dbReference type="InterPro" id="IPR023346">
    <property type="entry name" value="Lysozyme-like_dom_sf"/>
</dbReference>
<evidence type="ECO:0000256" key="11">
    <source>
        <dbReference type="ARBA" id="ARBA00022960"/>
    </source>
</evidence>
<comment type="catalytic activity">
    <reaction evidence="17">
        <text>[GlcNAc-(1-&gt;4)-Mur2Ac(oyl-L-Ala-gamma-D-Glu-L-Lys-D-Ala-D-Ala)](n)-di-trans,octa-cis-undecaprenyl diphosphate + beta-D-GlcNAc-(1-&gt;4)-Mur2Ac(oyl-L-Ala-gamma-D-Glu-L-Lys-D-Ala-D-Ala)-di-trans,octa-cis-undecaprenyl diphosphate = [GlcNAc-(1-&gt;4)-Mur2Ac(oyl-L-Ala-gamma-D-Glu-L-Lys-D-Ala-D-Ala)](n+1)-di-trans,octa-cis-undecaprenyl diphosphate + di-trans,octa-cis-undecaprenyl diphosphate + H(+)</text>
        <dbReference type="Rhea" id="RHEA:23708"/>
        <dbReference type="Rhea" id="RHEA-COMP:9602"/>
        <dbReference type="Rhea" id="RHEA-COMP:9603"/>
        <dbReference type="ChEBI" id="CHEBI:15378"/>
        <dbReference type="ChEBI" id="CHEBI:58405"/>
        <dbReference type="ChEBI" id="CHEBI:60033"/>
        <dbReference type="ChEBI" id="CHEBI:78435"/>
        <dbReference type="EC" id="2.4.99.28"/>
    </reaction>
</comment>
<keyword evidence="9" id="KW-0808">Transferase</keyword>
<evidence type="ECO:0000256" key="16">
    <source>
        <dbReference type="ARBA" id="ARBA00034000"/>
    </source>
</evidence>
<evidence type="ECO:0000256" key="9">
    <source>
        <dbReference type="ARBA" id="ARBA00022679"/>
    </source>
</evidence>
<dbReference type="GO" id="GO:0008658">
    <property type="term" value="F:penicillin binding"/>
    <property type="evidence" value="ECO:0007669"/>
    <property type="project" value="InterPro"/>
</dbReference>
<evidence type="ECO:0000256" key="2">
    <source>
        <dbReference type="ARBA" id="ARBA00004752"/>
    </source>
</evidence>
<keyword evidence="21" id="KW-1185">Reference proteome</keyword>
<accession>A0A506PR78</accession>
<keyword evidence="13" id="KW-0472">Membrane</keyword>